<dbReference type="SUPFAM" id="SSF46689">
    <property type="entry name" value="Homeodomain-like"/>
    <property type="match status" value="2"/>
</dbReference>
<evidence type="ECO:0000256" key="3">
    <source>
        <dbReference type="ARBA" id="ARBA00023125"/>
    </source>
</evidence>
<keyword evidence="2" id="KW-0805">Transcription regulation</keyword>
<sequence>MNVLFVDDQLSVLEGIAASVHFEKLGVEDVRYATGAKQAMEILAAYPIDVVLSDIEMPGEDGISLIRSIKEQYPGVLTIMLTSHADFEYAQESIRLGCFDYLVQPTPAEEIERVLRNVLQYIYERKKRNQLYEVGKRMQTGEMELLDGVAMNLFSSKAEDVRSALELLTLLGYSVSEEKQARILALTFSQFSKSDNPITSEKEIHKHIFGCLKQAEISYPIVPLSTLNHEKQFILLLFSATQNTTGLATDKLRHFFDLLCQRMPKDIIHCYLAGEVPFANLREEYRKLCNHISGKATDDDILSLGYNPDHLTHNVSDYIAGSGGQWRSMLAAGQHRLLMEEFEKCLEQIENYAVNKEKSLCDLHQRMTHMFFNYFYENSADVHELFHGAYSYNAYMDSCSDPASLREAMTYMMKQVKELGKATAPKSDIEKAKSFIIENIADPITVKDVADYVCLSAEYFTKSFKKETGQNIKEYITSTKVEAAKDMLEHTNIPVGMVALELGYTNFSHFSQVFKKYENVSPSEYRNRFIGDKTDAGK</sequence>
<evidence type="ECO:0000256" key="5">
    <source>
        <dbReference type="ARBA" id="ARBA00024867"/>
    </source>
</evidence>
<feature type="domain" description="Response regulatory" evidence="8">
    <location>
        <begin position="2"/>
        <end position="119"/>
    </location>
</feature>
<dbReference type="Gene3D" id="1.10.10.60">
    <property type="entry name" value="Homeodomain-like"/>
    <property type="match status" value="2"/>
</dbReference>
<dbReference type="SMART" id="SM00448">
    <property type="entry name" value="REC"/>
    <property type="match status" value="1"/>
</dbReference>
<dbReference type="Proteomes" id="UP000824048">
    <property type="component" value="Unassembled WGS sequence"/>
</dbReference>
<dbReference type="InterPro" id="IPR018062">
    <property type="entry name" value="HTH_AraC-typ_CS"/>
</dbReference>
<dbReference type="GO" id="GO:0003700">
    <property type="term" value="F:DNA-binding transcription factor activity"/>
    <property type="evidence" value="ECO:0007669"/>
    <property type="project" value="InterPro"/>
</dbReference>
<dbReference type="PANTHER" id="PTHR43280:SF2">
    <property type="entry name" value="HTH-TYPE TRANSCRIPTIONAL REGULATOR EXSA"/>
    <property type="match status" value="1"/>
</dbReference>
<dbReference type="PANTHER" id="PTHR43280">
    <property type="entry name" value="ARAC-FAMILY TRANSCRIPTIONAL REGULATOR"/>
    <property type="match status" value="1"/>
</dbReference>
<dbReference type="InterPro" id="IPR020449">
    <property type="entry name" value="Tscrpt_reg_AraC-type_HTH"/>
</dbReference>
<keyword evidence="4" id="KW-0804">Transcription</keyword>
<dbReference type="EMBL" id="DXBP01000032">
    <property type="protein sequence ID" value="HIZ41946.1"/>
    <property type="molecule type" value="Genomic_DNA"/>
</dbReference>
<gene>
    <name evidence="9" type="ORF">H9811_05210</name>
</gene>
<keyword evidence="6" id="KW-0597">Phosphoprotein</keyword>
<keyword evidence="3" id="KW-0238">DNA-binding</keyword>
<dbReference type="InterPro" id="IPR001789">
    <property type="entry name" value="Sig_transdc_resp-reg_receiver"/>
</dbReference>
<dbReference type="SMART" id="SM00342">
    <property type="entry name" value="HTH_ARAC"/>
    <property type="match status" value="1"/>
</dbReference>
<evidence type="ECO:0000256" key="4">
    <source>
        <dbReference type="ARBA" id="ARBA00023163"/>
    </source>
</evidence>
<reference evidence="9" key="2">
    <citation type="submission" date="2021-04" db="EMBL/GenBank/DDBJ databases">
        <authorList>
            <person name="Gilroy R."/>
        </authorList>
    </citation>
    <scope>NUCLEOTIDE SEQUENCE</scope>
    <source>
        <strain evidence="9">ChiSxjej1B13-11774</strain>
    </source>
</reference>
<dbReference type="PROSITE" id="PS01124">
    <property type="entry name" value="HTH_ARAC_FAMILY_2"/>
    <property type="match status" value="1"/>
</dbReference>
<comment type="caution">
    <text evidence="9">The sequence shown here is derived from an EMBL/GenBank/DDBJ whole genome shotgun (WGS) entry which is preliminary data.</text>
</comment>
<dbReference type="SUPFAM" id="SSF52172">
    <property type="entry name" value="CheY-like"/>
    <property type="match status" value="1"/>
</dbReference>
<dbReference type="AlphaFoldDB" id="A0A9D2J9U2"/>
<dbReference type="Gene3D" id="3.40.50.2300">
    <property type="match status" value="1"/>
</dbReference>
<evidence type="ECO:0000313" key="10">
    <source>
        <dbReference type="Proteomes" id="UP000824048"/>
    </source>
</evidence>
<dbReference type="InterPro" id="IPR011006">
    <property type="entry name" value="CheY-like_superfamily"/>
</dbReference>
<dbReference type="InterPro" id="IPR009057">
    <property type="entry name" value="Homeodomain-like_sf"/>
</dbReference>
<accession>A0A9D2J9U2</accession>
<evidence type="ECO:0000256" key="1">
    <source>
        <dbReference type="ARBA" id="ARBA00018672"/>
    </source>
</evidence>
<dbReference type="Pfam" id="PF00072">
    <property type="entry name" value="Response_reg"/>
    <property type="match status" value="1"/>
</dbReference>
<feature type="domain" description="HTH araC/xylS-type" evidence="7">
    <location>
        <begin position="430"/>
        <end position="528"/>
    </location>
</feature>
<evidence type="ECO:0000259" key="7">
    <source>
        <dbReference type="PROSITE" id="PS01124"/>
    </source>
</evidence>
<protein>
    <recommendedName>
        <fullName evidence="1">Stage 0 sporulation protein A homolog</fullName>
    </recommendedName>
</protein>
<feature type="modified residue" description="4-aspartylphosphate" evidence="6">
    <location>
        <position position="54"/>
    </location>
</feature>
<comment type="function">
    <text evidence="5">May play the central regulatory role in sporulation. It may be an element of the effector pathway responsible for the activation of sporulation genes in response to nutritional stress. Spo0A may act in concert with spo0H (a sigma factor) to control the expression of some genes that are critical to the sporulation process.</text>
</comment>
<dbReference type="CDD" id="cd17536">
    <property type="entry name" value="REC_YesN-like"/>
    <property type="match status" value="1"/>
</dbReference>
<dbReference type="PROSITE" id="PS50110">
    <property type="entry name" value="RESPONSE_REGULATORY"/>
    <property type="match status" value="1"/>
</dbReference>
<evidence type="ECO:0000259" key="8">
    <source>
        <dbReference type="PROSITE" id="PS50110"/>
    </source>
</evidence>
<dbReference type="Pfam" id="PF12833">
    <property type="entry name" value="HTH_18"/>
    <property type="match status" value="1"/>
</dbReference>
<name>A0A9D2J9U2_9FIRM</name>
<dbReference type="PROSITE" id="PS00041">
    <property type="entry name" value="HTH_ARAC_FAMILY_1"/>
    <property type="match status" value="1"/>
</dbReference>
<organism evidence="9 10">
    <name type="scientific">Candidatus Gemmiger excrementigallinarum</name>
    <dbReference type="NCBI Taxonomy" id="2838609"/>
    <lineage>
        <taxon>Bacteria</taxon>
        <taxon>Bacillati</taxon>
        <taxon>Bacillota</taxon>
        <taxon>Clostridia</taxon>
        <taxon>Eubacteriales</taxon>
        <taxon>Gemmiger</taxon>
    </lineage>
</organism>
<reference evidence="9" key="1">
    <citation type="journal article" date="2021" name="PeerJ">
        <title>Extensive microbial diversity within the chicken gut microbiome revealed by metagenomics and culture.</title>
        <authorList>
            <person name="Gilroy R."/>
            <person name="Ravi A."/>
            <person name="Getino M."/>
            <person name="Pursley I."/>
            <person name="Horton D.L."/>
            <person name="Alikhan N.F."/>
            <person name="Baker D."/>
            <person name="Gharbi K."/>
            <person name="Hall N."/>
            <person name="Watson M."/>
            <person name="Adriaenssens E.M."/>
            <person name="Foster-Nyarko E."/>
            <person name="Jarju S."/>
            <person name="Secka A."/>
            <person name="Antonio M."/>
            <person name="Oren A."/>
            <person name="Chaudhuri R.R."/>
            <person name="La Ragione R."/>
            <person name="Hildebrand F."/>
            <person name="Pallen M.J."/>
        </authorList>
    </citation>
    <scope>NUCLEOTIDE SEQUENCE</scope>
    <source>
        <strain evidence="9">ChiSxjej1B13-11774</strain>
    </source>
</reference>
<dbReference type="PRINTS" id="PR00032">
    <property type="entry name" value="HTHARAC"/>
</dbReference>
<evidence type="ECO:0000256" key="2">
    <source>
        <dbReference type="ARBA" id="ARBA00023015"/>
    </source>
</evidence>
<dbReference type="InterPro" id="IPR018060">
    <property type="entry name" value="HTH_AraC"/>
</dbReference>
<dbReference type="GO" id="GO:0043565">
    <property type="term" value="F:sequence-specific DNA binding"/>
    <property type="evidence" value="ECO:0007669"/>
    <property type="project" value="InterPro"/>
</dbReference>
<dbReference type="GO" id="GO:0000160">
    <property type="term" value="P:phosphorelay signal transduction system"/>
    <property type="evidence" value="ECO:0007669"/>
    <property type="project" value="InterPro"/>
</dbReference>
<proteinExistence type="predicted"/>
<evidence type="ECO:0000256" key="6">
    <source>
        <dbReference type="PROSITE-ProRule" id="PRU00169"/>
    </source>
</evidence>
<evidence type="ECO:0000313" key="9">
    <source>
        <dbReference type="EMBL" id="HIZ41946.1"/>
    </source>
</evidence>